<evidence type="ECO:0000313" key="2">
    <source>
        <dbReference type="Proteomes" id="UP000177555"/>
    </source>
</evidence>
<organism evidence="1 2">
    <name type="scientific">Candidatus Daviesbacteria bacterium RIFCSPHIGHO2_01_FULL_40_11</name>
    <dbReference type="NCBI Taxonomy" id="1797762"/>
    <lineage>
        <taxon>Bacteria</taxon>
        <taxon>Candidatus Daviesiibacteriota</taxon>
    </lineage>
</organism>
<reference evidence="1 2" key="1">
    <citation type="journal article" date="2016" name="Nat. Commun.">
        <title>Thousands of microbial genomes shed light on interconnected biogeochemical processes in an aquifer system.</title>
        <authorList>
            <person name="Anantharaman K."/>
            <person name="Brown C.T."/>
            <person name="Hug L.A."/>
            <person name="Sharon I."/>
            <person name="Castelle C.J."/>
            <person name="Probst A.J."/>
            <person name="Thomas B.C."/>
            <person name="Singh A."/>
            <person name="Wilkins M.J."/>
            <person name="Karaoz U."/>
            <person name="Brodie E.L."/>
            <person name="Williams K.H."/>
            <person name="Hubbard S.S."/>
            <person name="Banfield J.F."/>
        </authorList>
    </citation>
    <scope>NUCLEOTIDE SEQUENCE [LARGE SCALE GENOMIC DNA]</scope>
</reference>
<proteinExistence type="predicted"/>
<protein>
    <recommendedName>
        <fullName evidence="3">Carbonic anhydrase</fullName>
    </recommendedName>
</protein>
<evidence type="ECO:0000313" key="1">
    <source>
        <dbReference type="EMBL" id="OGE28746.1"/>
    </source>
</evidence>
<dbReference type="InterPro" id="IPR036874">
    <property type="entry name" value="Carbonic_anhydrase_sf"/>
</dbReference>
<dbReference type="AlphaFoldDB" id="A0A1F5JJG6"/>
<sequence>MNNHSCAAIIVTCIDFRFQEYINNWIAKSFQPKTFDRVAFAGGVKSLDIILGQIEISHRLHHIKKVILINHEDCGAYGETGTPQRHAEDLKNAATSLKQQYPDIAVETYYLHLDGIFEQIS</sequence>
<accession>A0A1F5JJG6</accession>
<dbReference type="GO" id="GO:0004089">
    <property type="term" value="F:carbonate dehydratase activity"/>
    <property type="evidence" value="ECO:0007669"/>
    <property type="project" value="InterPro"/>
</dbReference>
<dbReference type="Pfam" id="PF20393">
    <property type="entry name" value="Pro_CA_2"/>
    <property type="match status" value="1"/>
</dbReference>
<name>A0A1F5JJG6_9BACT</name>
<dbReference type="Proteomes" id="UP000177555">
    <property type="component" value="Unassembled WGS sequence"/>
</dbReference>
<dbReference type="EMBL" id="MFCP01000016">
    <property type="protein sequence ID" value="OGE28746.1"/>
    <property type="molecule type" value="Genomic_DNA"/>
</dbReference>
<comment type="caution">
    <text evidence="1">The sequence shown here is derived from an EMBL/GenBank/DDBJ whole genome shotgun (WGS) entry which is preliminary data.</text>
</comment>
<dbReference type="SUPFAM" id="SSF53056">
    <property type="entry name" value="beta-carbonic anhydrase, cab"/>
    <property type="match status" value="1"/>
</dbReference>
<dbReference type="Gene3D" id="3.40.1050.10">
    <property type="entry name" value="Carbonic anhydrase"/>
    <property type="match status" value="1"/>
</dbReference>
<gene>
    <name evidence="1" type="ORF">A2867_04675</name>
</gene>
<dbReference type="InterPro" id="IPR046871">
    <property type="entry name" value="Pro_CA_2"/>
</dbReference>
<dbReference type="GO" id="GO:0008270">
    <property type="term" value="F:zinc ion binding"/>
    <property type="evidence" value="ECO:0007669"/>
    <property type="project" value="InterPro"/>
</dbReference>
<evidence type="ECO:0008006" key="3">
    <source>
        <dbReference type="Google" id="ProtNLM"/>
    </source>
</evidence>